<dbReference type="OrthoDB" id="148240at2157"/>
<feature type="transmembrane region" description="Helical" evidence="1">
    <location>
        <begin position="257"/>
        <end position="275"/>
    </location>
</feature>
<evidence type="ECO:0000256" key="1">
    <source>
        <dbReference type="SAM" id="Phobius"/>
    </source>
</evidence>
<evidence type="ECO:0000259" key="2">
    <source>
        <dbReference type="Pfam" id="PF00892"/>
    </source>
</evidence>
<organism evidence="3 4">
    <name type="scientific">Thermococcus cleftensis (strain DSM 27260 / KACC 17922 / CL1)</name>
    <dbReference type="NCBI Taxonomy" id="163003"/>
    <lineage>
        <taxon>Archaea</taxon>
        <taxon>Methanobacteriati</taxon>
        <taxon>Methanobacteriota</taxon>
        <taxon>Thermococci</taxon>
        <taxon>Thermococcales</taxon>
        <taxon>Thermococcaceae</taxon>
        <taxon>Thermococcus</taxon>
    </lineage>
</organism>
<feature type="transmembrane region" description="Helical" evidence="1">
    <location>
        <begin position="92"/>
        <end position="114"/>
    </location>
</feature>
<evidence type="ECO:0000313" key="3">
    <source>
        <dbReference type="EMBL" id="AFL95114.1"/>
    </source>
</evidence>
<dbReference type="SUPFAM" id="SSF103481">
    <property type="entry name" value="Multidrug resistance efflux transporter EmrE"/>
    <property type="match status" value="2"/>
</dbReference>
<keyword evidence="1" id="KW-1133">Transmembrane helix</keyword>
<dbReference type="InterPro" id="IPR000620">
    <property type="entry name" value="EamA_dom"/>
</dbReference>
<dbReference type="KEGG" id="thm:CL1_0910"/>
<feature type="transmembrane region" description="Helical" evidence="1">
    <location>
        <begin position="147"/>
        <end position="165"/>
    </location>
</feature>
<dbReference type="STRING" id="163003.CL1_0910"/>
<dbReference type="EMBL" id="CP003651">
    <property type="protein sequence ID" value="AFL95114.1"/>
    <property type="molecule type" value="Genomic_DNA"/>
</dbReference>
<proteinExistence type="predicted"/>
<dbReference type="HOGENOM" id="CLU_033863_9_1_2"/>
<dbReference type="GO" id="GO:0016020">
    <property type="term" value="C:membrane"/>
    <property type="evidence" value="ECO:0007669"/>
    <property type="project" value="InterPro"/>
</dbReference>
<name>I3ZTT0_THECF</name>
<feature type="domain" description="EamA" evidence="2">
    <location>
        <begin position="146"/>
        <end position="273"/>
    </location>
</feature>
<keyword evidence="4" id="KW-1185">Reference proteome</keyword>
<dbReference type="RefSeq" id="WP_014788749.1">
    <property type="nucleotide sequence ID" value="NC_018015.1"/>
</dbReference>
<dbReference type="Proteomes" id="UP000006064">
    <property type="component" value="Chromosome"/>
</dbReference>
<gene>
    <name evidence="3" type="ORF">CL1_0910</name>
</gene>
<feature type="transmembrane region" description="Helical" evidence="1">
    <location>
        <begin position="177"/>
        <end position="195"/>
    </location>
</feature>
<feature type="transmembrane region" description="Helical" evidence="1">
    <location>
        <begin position="65"/>
        <end position="86"/>
    </location>
</feature>
<dbReference type="PANTHER" id="PTHR22911">
    <property type="entry name" value="ACYL-MALONYL CONDENSING ENZYME-RELATED"/>
    <property type="match status" value="1"/>
</dbReference>
<feature type="transmembrane region" description="Helical" evidence="1">
    <location>
        <begin position="35"/>
        <end position="53"/>
    </location>
</feature>
<feature type="transmembrane region" description="Helical" evidence="1">
    <location>
        <begin position="201"/>
        <end position="220"/>
    </location>
</feature>
<evidence type="ECO:0000313" key="4">
    <source>
        <dbReference type="Proteomes" id="UP000006064"/>
    </source>
</evidence>
<reference evidence="3 4" key="1">
    <citation type="journal article" date="2012" name="J. Bacteriol.">
        <title>Complete Genome Sequence of the Hyperthermophilic Archaeon Thermococcus sp. Strain CL1, Isolated from a Paralvinella sp. Polychaete Worm Collected from a Hydrothermal Vent.</title>
        <authorList>
            <person name="Jung J.H."/>
            <person name="Holden J.F."/>
            <person name="Seo D.H."/>
            <person name="Park K.H."/>
            <person name="Shin H."/>
            <person name="Ryu S."/>
            <person name="Lee J.H."/>
            <person name="Park C.S."/>
        </authorList>
    </citation>
    <scope>NUCLEOTIDE SEQUENCE [LARGE SCALE GENOMIC DNA]</scope>
    <source>
        <strain evidence="4">DSM 27260 / KACC 17922 / CL1</strain>
    </source>
</reference>
<feature type="transmembrane region" description="Helical" evidence="1">
    <location>
        <begin position="123"/>
        <end position="141"/>
    </location>
</feature>
<feature type="domain" description="EamA" evidence="2">
    <location>
        <begin position="3"/>
        <end position="137"/>
    </location>
</feature>
<dbReference type="PANTHER" id="PTHR22911:SF79">
    <property type="entry name" value="MOBA-LIKE NTP TRANSFERASE DOMAIN-CONTAINING PROTEIN"/>
    <property type="match status" value="1"/>
</dbReference>
<dbReference type="InterPro" id="IPR037185">
    <property type="entry name" value="EmrE-like"/>
</dbReference>
<dbReference type="Pfam" id="PF00892">
    <property type="entry name" value="EamA"/>
    <property type="match status" value="2"/>
</dbReference>
<dbReference type="AlphaFoldDB" id="I3ZTT0"/>
<dbReference type="Gene3D" id="1.10.3730.20">
    <property type="match status" value="1"/>
</dbReference>
<protein>
    <submittedName>
        <fullName evidence="3">Drug/metabolite transporter 3</fullName>
    </submittedName>
</protein>
<keyword evidence="1" id="KW-0472">Membrane</keyword>
<sequence>MKRGYLLVFLAASTWGTLGIFAKYLDGFGLSPFTMVFYRVLFAILLLGTYLRLRGIGFSLERSRLKFYALYGFFSIFLFYTLYFYTVTISSVSFAVLLLYTAPIYSMIMGRLIFGEPLRGEKLIALAMVILGVLLVNGSGTEFSAKALLFGLLTGFTYALYGVLAKFAVRKEEPEKALFYTLLFGLVFLLPFTDFDVPVGAIPYLFALALFPTFLGYILYNHALREVEVSRASIVATIEPVVAIALAFLLFGERLSAEQLIGAALIIGGSVLVHVKEGEKSGKAS</sequence>
<keyword evidence="1" id="KW-0812">Transmembrane</keyword>
<feature type="transmembrane region" description="Helical" evidence="1">
    <location>
        <begin position="232"/>
        <end position="251"/>
    </location>
</feature>
<dbReference type="GeneID" id="13038609"/>
<accession>I3ZTT0</accession>